<evidence type="ECO:0000256" key="3">
    <source>
        <dbReference type="ARBA" id="ARBA00023242"/>
    </source>
</evidence>
<organism evidence="5 6">
    <name type="scientific">Hydnum rufescens UP504</name>
    <dbReference type="NCBI Taxonomy" id="1448309"/>
    <lineage>
        <taxon>Eukaryota</taxon>
        <taxon>Fungi</taxon>
        <taxon>Dikarya</taxon>
        <taxon>Basidiomycota</taxon>
        <taxon>Agaricomycotina</taxon>
        <taxon>Agaricomycetes</taxon>
        <taxon>Cantharellales</taxon>
        <taxon>Hydnaceae</taxon>
        <taxon>Hydnum</taxon>
    </lineage>
</organism>
<dbReference type="PANTHER" id="PTHR12928">
    <property type="entry name" value="FRG1 PROTEIN"/>
    <property type="match status" value="1"/>
</dbReference>
<comment type="similarity">
    <text evidence="2">Belongs to the FRG1 family.</text>
</comment>
<dbReference type="Pfam" id="PF06229">
    <property type="entry name" value="FRG1"/>
    <property type="match status" value="1"/>
</dbReference>
<gene>
    <name evidence="5" type="ORF">BS47DRAFT_1341002</name>
</gene>
<dbReference type="GO" id="GO:0005730">
    <property type="term" value="C:nucleolus"/>
    <property type="evidence" value="ECO:0007669"/>
    <property type="project" value="UniProtKB-SubCell"/>
</dbReference>
<proteinExistence type="inferred from homology"/>
<dbReference type="OrthoDB" id="5539371at2759"/>
<evidence type="ECO:0008006" key="7">
    <source>
        <dbReference type="Google" id="ProtNLM"/>
    </source>
</evidence>
<dbReference type="CDD" id="cd23339">
    <property type="entry name" value="beta-trefoil_FSCN_fungal_FRG1-like"/>
    <property type="match status" value="1"/>
</dbReference>
<evidence type="ECO:0000313" key="5">
    <source>
        <dbReference type="EMBL" id="KAF9516368.1"/>
    </source>
</evidence>
<sequence>MSDKVRSTKLVFKGDKPKKRKRKEREDGTSLEDSNDPQAWVQPEAPIEVLGPTFIVHPSDPPRCVAFDSTRDRITLPALASSGPSTSLAPTEVSHVWVITRIAGSATVNLRTATGKFLSCDSHGVVSADREARGPQEEWTPVLLPDTEPPVIAFLNSYDKYLSIDEVAGGALTLRGDSDVVGFNERFFVKVQYEYKKKATEEERKRNLAADLERGGKIDEAATNAKFHTWGAGRSIVSSEDNRELKKARKEGRLNEAMLDRRSKLKSDRFC</sequence>
<accession>A0A9P6DZ56</accession>
<dbReference type="GO" id="GO:0051015">
    <property type="term" value="F:actin filament binding"/>
    <property type="evidence" value="ECO:0007669"/>
    <property type="project" value="TreeGrafter"/>
</dbReference>
<evidence type="ECO:0000313" key="6">
    <source>
        <dbReference type="Proteomes" id="UP000886523"/>
    </source>
</evidence>
<dbReference type="GO" id="GO:0071013">
    <property type="term" value="C:catalytic step 2 spliceosome"/>
    <property type="evidence" value="ECO:0007669"/>
    <property type="project" value="TreeGrafter"/>
</dbReference>
<dbReference type="SUPFAM" id="SSF50405">
    <property type="entry name" value="Actin-crosslinking proteins"/>
    <property type="match status" value="1"/>
</dbReference>
<dbReference type="InterPro" id="IPR008999">
    <property type="entry name" value="Actin-crosslinking"/>
</dbReference>
<keyword evidence="6" id="KW-1185">Reference proteome</keyword>
<comment type="subcellular location">
    <subcellularLocation>
        <location evidence="1">Nucleus</location>
        <location evidence="1">Nucleolus</location>
    </subcellularLocation>
</comment>
<dbReference type="AlphaFoldDB" id="A0A9P6DZ56"/>
<keyword evidence="3" id="KW-0539">Nucleus</keyword>
<reference evidence="5" key="1">
    <citation type="journal article" date="2020" name="Nat. Commun.">
        <title>Large-scale genome sequencing of mycorrhizal fungi provides insights into the early evolution of symbiotic traits.</title>
        <authorList>
            <person name="Miyauchi S."/>
            <person name="Kiss E."/>
            <person name="Kuo A."/>
            <person name="Drula E."/>
            <person name="Kohler A."/>
            <person name="Sanchez-Garcia M."/>
            <person name="Morin E."/>
            <person name="Andreopoulos B."/>
            <person name="Barry K.W."/>
            <person name="Bonito G."/>
            <person name="Buee M."/>
            <person name="Carver A."/>
            <person name="Chen C."/>
            <person name="Cichocki N."/>
            <person name="Clum A."/>
            <person name="Culley D."/>
            <person name="Crous P.W."/>
            <person name="Fauchery L."/>
            <person name="Girlanda M."/>
            <person name="Hayes R.D."/>
            <person name="Keri Z."/>
            <person name="LaButti K."/>
            <person name="Lipzen A."/>
            <person name="Lombard V."/>
            <person name="Magnuson J."/>
            <person name="Maillard F."/>
            <person name="Murat C."/>
            <person name="Nolan M."/>
            <person name="Ohm R.A."/>
            <person name="Pangilinan J."/>
            <person name="Pereira M.F."/>
            <person name="Perotto S."/>
            <person name="Peter M."/>
            <person name="Pfister S."/>
            <person name="Riley R."/>
            <person name="Sitrit Y."/>
            <person name="Stielow J.B."/>
            <person name="Szollosi G."/>
            <person name="Zifcakova L."/>
            <person name="Stursova M."/>
            <person name="Spatafora J.W."/>
            <person name="Tedersoo L."/>
            <person name="Vaario L.M."/>
            <person name="Yamada A."/>
            <person name="Yan M."/>
            <person name="Wang P."/>
            <person name="Xu J."/>
            <person name="Bruns T."/>
            <person name="Baldrian P."/>
            <person name="Vilgalys R."/>
            <person name="Dunand C."/>
            <person name="Henrissat B."/>
            <person name="Grigoriev I.V."/>
            <person name="Hibbett D."/>
            <person name="Nagy L.G."/>
            <person name="Martin F.M."/>
        </authorList>
    </citation>
    <scope>NUCLEOTIDE SEQUENCE</scope>
    <source>
        <strain evidence="5">UP504</strain>
    </source>
</reference>
<evidence type="ECO:0000256" key="2">
    <source>
        <dbReference type="ARBA" id="ARBA00010878"/>
    </source>
</evidence>
<dbReference type="Proteomes" id="UP000886523">
    <property type="component" value="Unassembled WGS sequence"/>
</dbReference>
<evidence type="ECO:0000256" key="1">
    <source>
        <dbReference type="ARBA" id="ARBA00004604"/>
    </source>
</evidence>
<evidence type="ECO:0000256" key="4">
    <source>
        <dbReference type="SAM" id="MobiDB-lite"/>
    </source>
</evidence>
<dbReference type="EMBL" id="MU128940">
    <property type="protein sequence ID" value="KAF9516368.1"/>
    <property type="molecule type" value="Genomic_DNA"/>
</dbReference>
<name>A0A9P6DZ56_9AGAM</name>
<comment type="caution">
    <text evidence="5">The sequence shown here is derived from an EMBL/GenBank/DDBJ whole genome shotgun (WGS) entry which is preliminary data.</text>
</comment>
<protein>
    <recommendedName>
        <fullName evidence="7">Actin-crosslinking protein</fullName>
    </recommendedName>
</protein>
<dbReference type="Gene3D" id="2.80.10.50">
    <property type="match status" value="1"/>
</dbReference>
<feature type="region of interest" description="Disordered" evidence="4">
    <location>
        <begin position="1"/>
        <end position="41"/>
    </location>
</feature>
<dbReference type="PANTHER" id="PTHR12928:SF0">
    <property type="entry name" value="FSHD REGION GENE 1"/>
    <property type="match status" value="1"/>
</dbReference>
<dbReference type="InterPro" id="IPR010414">
    <property type="entry name" value="FRG1"/>
</dbReference>